<sequence length="550" mass="62126">MTGSFWDFLDTESRYRLLVSGHGKPHLMDTASRILNSAENGKENASLIDLGVDLLLTAWESSPLDGQLATNLLAINQQLNFLPVQLVETLSFVSSNNSVPENISFLQRLIAKDDKEKLLEYLGSQTVREPENIFWLSHFLDLSFFMGRYDLAQDAVSRGWPSAMKIIQNKYSGDVAFCSGDYELAENIYADVSEDTLIFGESLLRLAEVLDRMGRREEAMILWRDRMTARPWQVNTWFKVYDKIFESTGKKFLDGKVAVCLYTYEKAKDFNATMESLANSLLENVHVFALNNGSKDDTKQVLEHWKEKLGESLTVINLPVNIGAPAARNWLKNLDEIKGFDYVAYLDDDALIPEDWQAHFSRAVASYPDAGVWGCKVVNDGQEEVIQHADLHLRETPRDFKDSMRGFEFSYLDPHNQDLDYGQFDFCRPCVSVTGCFHLFRQSVLDEIGDFDLRYSPTQYDDVDHDLMLAVSGKSAVYQGSLKVLHKRKSGSAIALSSAAKGSGAGNMLKLESKYSTADALKIIKHDIKRLERDFTEKSLKIASVLQSMA</sequence>
<dbReference type="AlphaFoldDB" id="A0A1G9E9N8"/>
<organism evidence="2 3">
    <name type="scientific">Maridesulfovibrio ferrireducens</name>
    <dbReference type="NCBI Taxonomy" id="246191"/>
    <lineage>
        <taxon>Bacteria</taxon>
        <taxon>Pseudomonadati</taxon>
        <taxon>Thermodesulfobacteriota</taxon>
        <taxon>Desulfovibrionia</taxon>
        <taxon>Desulfovibrionales</taxon>
        <taxon>Desulfovibrionaceae</taxon>
        <taxon>Maridesulfovibrio</taxon>
    </lineage>
</organism>
<name>A0A1G9E9N8_9BACT</name>
<dbReference type="RefSeq" id="WP_092158919.1">
    <property type="nucleotide sequence ID" value="NZ_FNGA01000002.1"/>
</dbReference>
<evidence type="ECO:0000259" key="1">
    <source>
        <dbReference type="Pfam" id="PF00535"/>
    </source>
</evidence>
<dbReference type="Proteomes" id="UP000199053">
    <property type="component" value="Unassembled WGS sequence"/>
</dbReference>
<dbReference type="PANTHER" id="PTHR43179">
    <property type="entry name" value="RHAMNOSYLTRANSFERASE WBBL"/>
    <property type="match status" value="1"/>
</dbReference>
<evidence type="ECO:0000313" key="3">
    <source>
        <dbReference type="Proteomes" id="UP000199053"/>
    </source>
</evidence>
<keyword evidence="3" id="KW-1185">Reference proteome</keyword>
<dbReference type="InterPro" id="IPR029044">
    <property type="entry name" value="Nucleotide-diphossugar_trans"/>
</dbReference>
<proteinExistence type="predicted"/>
<dbReference type="SUPFAM" id="SSF53448">
    <property type="entry name" value="Nucleotide-diphospho-sugar transferases"/>
    <property type="match status" value="1"/>
</dbReference>
<gene>
    <name evidence="2" type="ORF">SAMN05660337_1012</name>
</gene>
<evidence type="ECO:0000313" key="2">
    <source>
        <dbReference type="EMBL" id="SDK72852.1"/>
    </source>
</evidence>
<dbReference type="PANTHER" id="PTHR43179:SF7">
    <property type="entry name" value="RHAMNOSYLTRANSFERASE WBBL"/>
    <property type="match status" value="1"/>
</dbReference>
<dbReference type="CDD" id="cd00761">
    <property type="entry name" value="Glyco_tranf_GTA_type"/>
    <property type="match status" value="1"/>
</dbReference>
<protein>
    <recommendedName>
        <fullName evidence="1">Glycosyltransferase 2-like domain-containing protein</fullName>
    </recommendedName>
</protein>
<feature type="domain" description="Glycosyltransferase 2-like" evidence="1">
    <location>
        <begin position="259"/>
        <end position="448"/>
    </location>
</feature>
<reference evidence="3" key="1">
    <citation type="submission" date="2016-10" db="EMBL/GenBank/DDBJ databases">
        <authorList>
            <person name="Varghese N."/>
            <person name="Submissions S."/>
        </authorList>
    </citation>
    <scope>NUCLEOTIDE SEQUENCE [LARGE SCALE GENOMIC DNA]</scope>
    <source>
        <strain evidence="3">DSM 16995</strain>
    </source>
</reference>
<accession>A0A1G9E9N8</accession>
<dbReference type="STRING" id="246191.SAMN05660337_1012"/>
<dbReference type="Gene3D" id="3.90.550.10">
    <property type="entry name" value="Spore Coat Polysaccharide Biosynthesis Protein SpsA, Chain A"/>
    <property type="match status" value="1"/>
</dbReference>
<dbReference type="InterPro" id="IPR001173">
    <property type="entry name" value="Glyco_trans_2-like"/>
</dbReference>
<dbReference type="Pfam" id="PF00535">
    <property type="entry name" value="Glycos_transf_2"/>
    <property type="match status" value="1"/>
</dbReference>
<dbReference type="EMBL" id="FNGA01000002">
    <property type="protein sequence ID" value="SDK72852.1"/>
    <property type="molecule type" value="Genomic_DNA"/>
</dbReference>
<dbReference type="OrthoDB" id="5443808at2"/>